<dbReference type="EMBL" id="BLLF01000803">
    <property type="protein sequence ID" value="GFH15071.1"/>
    <property type="molecule type" value="Genomic_DNA"/>
</dbReference>
<proteinExistence type="predicted"/>
<evidence type="ECO:0008006" key="4">
    <source>
        <dbReference type="Google" id="ProtNLM"/>
    </source>
</evidence>
<keyword evidence="1" id="KW-0732">Signal</keyword>
<dbReference type="AlphaFoldDB" id="A0A699YZE0"/>
<accession>A0A699YZE0</accession>
<name>A0A699YZE0_HAELA</name>
<comment type="caution">
    <text evidence="2">The sequence shown here is derived from an EMBL/GenBank/DDBJ whole genome shotgun (WGS) entry which is preliminary data.</text>
</comment>
<feature type="chain" id="PRO_5025540538" description="Secreted protein" evidence="1">
    <location>
        <begin position="28"/>
        <end position="75"/>
    </location>
</feature>
<organism evidence="2 3">
    <name type="scientific">Haematococcus lacustris</name>
    <name type="common">Green alga</name>
    <name type="synonym">Haematococcus pluvialis</name>
    <dbReference type="NCBI Taxonomy" id="44745"/>
    <lineage>
        <taxon>Eukaryota</taxon>
        <taxon>Viridiplantae</taxon>
        <taxon>Chlorophyta</taxon>
        <taxon>core chlorophytes</taxon>
        <taxon>Chlorophyceae</taxon>
        <taxon>CS clade</taxon>
        <taxon>Chlamydomonadales</taxon>
        <taxon>Haematococcaceae</taxon>
        <taxon>Haematococcus</taxon>
    </lineage>
</organism>
<feature type="signal peptide" evidence="1">
    <location>
        <begin position="1"/>
        <end position="27"/>
    </location>
</feature>
<reference evidence="2 3" key="1">
    <citation type="submission" date="2020-02" db="EMBL/GenBank/DDBJ databases">
        <title>Draft genome sequence of Haematococcus lacustris strain NIES-144.</title>
        <authorList>
            <person name="Morimoto D."/>
            <person name="Nakagawa S."/>
            <person name="Yoshida T."/>
            <person name="Sawayama S."/>
        </authorList>
    </citation>
    <scope>NUCLEOTIDE SEQUENCE [LARGE SCALE GENOMIC DNA]</scope>
    <source>
        <strain evidence="2 3">NIES-144</strain>
    </source>
</reference>
<gene>
    <name evidence="2" type="ORF">HaLaN_11232</name>
</gene>
<sequence>MPGTMGAAICVGHQLCSAFELLGGTSAEPLAWPTWHCLLGCLQPWLTTLAVGRGTGRAEHLGIAAVEGANNSRQV</sequence>
<dbReference type="Proteomes" id="UP000485058">
    <property type="component" value="Unassembled WGS sequence"/>
</dbReference>
<evidence type="ECO:0000313" key="3">
    <source>
        <dbReference type="Proteomes" id="UP000485058"/>
    </source>
</evidence>
<protein>
    <recommendedName>
        <fullName evidence="4">Secreted protein</fullName>
    </recommendedName>
</protein>
<evidence type="ECO:0000313" key="2">
    <source>
        <dbReference type="EMBL" id="GFH15071.1"/>
    </source>
</evidence>
<evidence type="ECO:0000256" key="1">
    <source>
        <dbReference type="SAM" id="SignalP"/>
    </source>
</evidence>
<keyword evidence="3" id="KW-1185">Reference proteome</keyword>